<evidence type="ECO:0000313" key="1">
    <source>
        <dbReference type="EMBL" id="KAJ7321109.1"/>
    </source>
</evidence>
<dbReference type="EMBL" id="JARIHO010000052">
    <property type="protein sequence ID" value="KAJ7321109.1"/>
    <property type="molecule type" value="Genomic_DNA"/>
</dbReference>
<dbReference type="AlphaFoldDB" id="A0AAD7EFL9"/>
<name>A0AAD7EFL9_9AGAR</name>
<accession>A0AAD7EFL9</accession>
<comment type="caution">
    <text evidence="1">The sequence shown here is derived from an EMBL/GenBank/DDBJ whole genome shotgun (WGS) entry which is preliminary data.</text>
</comment>
<organism evidence="1 2">
    <name type="scientific">Mycena albidolilacea</name>
    <dbReference type="NCBI Taxonomy" id="1033008"/>
    <lineage>
        <taxon>Eukaryota</taxon>
        <taxon>Fungi</taxon>
        <taxon>Dikarya</taxon>
        <taxon>Basidiomycota</taxon>
        <taxon>Agaricomycotina</taxon>
        <taxon>Agaricomycetes</taxon>
        <taxon>Agaricomycetidae</taxon>
        <taxon>Agaricales</taxon>
        <taxon>Marasmiineae</taxon>
        <taxon>Mycenaceae</taxon>
        <taxon>Mycena</taxon>
    </lineage>
</organism>
<sequence length="205" mass="22256">MSPSTTHFPNVPCLPPSPSSSISARAPSFYLVPSRPPHLPPLLLVPPTRAAANPWLSHDRYILGAHPSLRAQWTLYDLLSAVAHVQSSRTSHFAADDSICGCLRHDWCHWCGLATIPSLTHLTLSPSIATEILASVVTDCARLALVVAMGIDGACYVLEETLTMPPPWIYFFYVLCKNGYDTLAPGSRLPFIFEALLAPGTHSAQ</sequence>
<evidence type="ECO:0000313" key="2">
    <source>
        <dbReference type="Proteomes" id="UP001218218"/>
    </source>
</evidence>
<keyword evidence="2" id="KW-1185">Reference proteome</keyword>
<proteinExistence type="predicted"/>
<gene>
    <name evidence="1" type="ORF">DFH08DRAFT_970390</name>
</gene>
<dbReference type="Proteomes" id="UP001218218">
    <property type="component" value="Unassembled WGS sequence"/>
</dbReference>
<reference evidence="1" key="1">
    <citation type="submission" date="2023-03" db="EMBL/GenBank/DDBJ databases">
        <title>Massive genome expansion in bonnet fungi (Mycena s.s.) driven by repeated elements and novel gene families across ecological guilds.</title>
        <authorList>
            <consortium name="Lawrence Berkeley National Laboratory"/>
            <person name="Harder C.B."/>
            <person name="Miyauchi S."/>
            <person name="Viragh M."/>
            <person name="Kuo A."/>
            <person name="Thoen E."/>
            <person name="Andreopoulos B."/>
            <person name="Lu D."/>
            <person name="Skrede I."/>
            <person name="Drula E."/>
            <person name="Henrissat B."/>
            <person name="Morin E."/>
            <person name="Kohler A."/>
            <person name="Barry K."/>
            <person name="LaButti K."/>
            <person name="Morin E."/>
            <person name="Salamov A."/>
            <person name="Lipzen A."/>
            <person name="Mereny Z."/>
            <person name="Hegedus B."/>
            <person name="Baldrian P."/>
            <person name="Stursova M."/>
            <person name="Weitz H."/>
            <person name="Taylor A."/>
            <person name="Grigoriev I.V."/>
            <person name="Nagy L.G."/>
            <person name="Martin F."/>
            <person name="Kauserud H."/>
        </authorList>
    </citation>
    <scope>NUCLEOTIDE SEQUENCE</scope>
    <source>
        <strain evidence="1">CBHHK002</strain>
    </source>
</reference>
<protein>
    <submittedName>
        <fullName evidence="1">Uncharacterized protein</fullName>
    </submittedName>
</protein>